<dbReference type="AlphaFoldDB" id="A0A9X2L3X3"/>
<dbReference type="Proteomes" id="UP001139125">
    <property type="component" value="Unassembled WGS sequence"/>
</dbReference>
<dbReference type="RefSeq" id="WP_255134689.1">
    <property type="nucleotide sequence ID" value="NZ_JANDBC010000001.1"/>
</dbReference>
<dbReference type="EMBL" id="JANDBC010000001">
    <property type="protein sequence ID" value="MCP9291827.1"/>
    <property type="molecule type" value="Genomic_DNA"/>
</dbReference>
<dbReference type="SUPFAM" id="SSF56801">
    <property type="entry name" value="Acetyl-CoA synthetase-like"/>
    <property type="match status" value="1"/>
</dbReference>
<evidence type="ECO:0000313" key="3">
    <source>
        <dbReference type="Proteomes" id="UP001139125"/>
    </source>
</evidence>
<sequence>MKFKTTDVSKPAGEILSEVMGGSHSQLLIPPKLADENPPAQHPESDEKHIGLFSSGTTGSPKEIWNSCENLIRNARFTAEAFGVKSNHRLLMMAAPWHVAGLSWAIMAEELGCEYQFITTKKGEGDKWLKNVREFNPDFLLTVPAVLRALYDKEWFVPQVVFGGYSLDEGEFQKLNPHCDFTIQGYGQTEAGGLIAAHKRKSTAPVQPFEHLCSGHPIRGVQLKCEGTPENPAPIYIQSETAFTEQEYNSRDVGFMDSSGRVYVSGRADDIVKQK</sequence>
<protein>
    <submittedName>
        <fullName evidence="2">AMP-binding protein</fullName>
    </submittedName>
</protein>
<feature type="domain" description="AMP-dependent synthetase/ligase" evidence="1">
    <location>
        <begin position="37"/>
        <end position="225"/>
    </location>
</feature>
<dbReference type="PANTHER" id="PTHR43201">
    <property type="entry name" value="ACYL-COA SYNTHETASE"/>
    <property type="match status" value="1"/>
</dbReference>
<dbReference type="Gene3D" id="3.40.50.12780">
    <property type="entry name" value="N-terminal domain of ligase-like"/>
    <property type="match status" value="1"/>
</dbReference>
<dbReference type="Pfam" id="PF00501">
    <property type="entry name" value="AMP-binding"/>
    <property type="match status" value="1"/>
</dbReference>
<gene>
    <name evidence="2" type="ORF">NM125_09600</name>
</gene>
<name>A0A9X2L3X3_9BACT</name>
<dbReference type="GO" id="GO:0006631">
    <property type="term" value="P:fatty acid metabolic process"/>
    <property type="evidence" value="ECO:0007669"/>
    <property type="project" value="TreeGrafter"/>
</dbReference>
<comment type="caution">
    <text evidence="2">The sequence shown here is derived from an EMBL/GenBank/DDBJ whole genome shotgun (WGS) entry which is preliminary data.</text>
</comment>
<proteinExistence type="predicted"/>
<dbReference type="InterPro" id="IPR042099">
    <property type="entry name" value="ANL_N_sf"/>
</dbReference>
<organism evidence="2 3">
    <name type="scientific">Gracilimonas sediminicola</name>
    <dbReference type="NCBI Taxonomy" id="2952158"/>
    <lineage>
        <taxon>Bacteria</taxon>
        <taxon>Pseudomonadati</taxon>
        <taxon>Balneolota</taxon>
        <taxon>Balneolia</taxon>
        <taxon>Balneolales</taxon>
        <taxon>Balneolaceae</taxon>
        <taxon>Gracilimonas</taxon>
    </lineage>
</organism>
<evidence type="ECO:0000259" key="1">
    <source>
        <dbReference type="Pfam" id="PF00501"/>
    </source>
</evidence>
<keyword evidence="3" id="KW-1185">Reference proteome</keyword>
<accession>A0A9X2L3X3</accession>
<dbReference type="InterPro" id="IPR000873">
    <property type="entry name" value="AMP-dep_synth/lig_dom"/>
</dbReference>
<reference evidence="2" key="1">
    <citation type="submission" date="2022-06" db="EMBL/GenBank/DDBJ databases">
        <title>Gracilimonas sp. CAU 1638 isolated from sea sediment.</title>
        <authorList>
            <person name="Kim W."/>
        </authorList>
    </citation>
    <scope>NUCLEOTIDE SEQUENCE</scope>
    <source>
        <strain evidence="2">CAU 1638</strain>
    </source>
</reference>
<evidence type="ECO:0000313" key="2">
    <source>
        <dbReference type="EMBL" id="MCP9291827.1"/>
    </source>
</evidence>
<dbReference type="GO" id="GO:0031956">
    <property type="term" value="F:medium-chain fatty acid-CoA ligase activity"/>
    <property type="evidence" value="ECO:0007669"/>
    <property type="project" value="TreeGrafter"/>
</dbReference>
<dbReference type="PANTHER" id="PTHR43201:SF32">
    <property type="entry name" value="2-SUCCINYLBENZOATE--COA LIGASE, CHLOROPLASTIC_PEROXISOMAL"/>
    <property type="match status" value="1"/>
</dbReference>